<dbReference type="OMA" id="RDAYNQE"/>
<feature type="compositionally biased region" description="Basic and acidic residues" evidence="2">
    <location>
        <begin position="1"/>
        <end position="12"/>
    </location>
</feature>
<evidence type="ECO:0000256" key="1">
    <source>
        <dbReference type="SAM" id="Coils"/>
    </source>
</evidence>
<keyword evidence="4" id="KW-1185">Reference proteome</keyword>
<dbReference type="EMBL" id="KK583195">
    <property type="protein sequence ID" value="KDO32233.1"/>
    <property type="molecule type" value="Genomic_DNA"/>
</dbReference>
<gene>
    <name evidence="3" type="ORF">SPRG_02711</name>
</gene>
<reference evidence="3 4" key="1">
    <citation type="journal article" date="2013" name="PLoS Genet.">
        <title>Distinctive expansion of potential virulence genes in the genome of the oomycete fish pathogen Saprolegnia parasitica.</title>
        <authorList>
            <person name="Jiang R.H."/>
            <person name="de Bruijn I."/>
            <person name="Haas B.J."/>
            <person name="Belmonte R."/>
            <person name="Lobach L."/>
            <person name="Christie J."/>
            <person name="van den Ackerveken G."/>
            <person name="Bottin A."/>
            <person name="Bulone V."/>
            <person name="Diaz-Moreno S.M."/>
            <person name="Dumas B."/>
            <person name="Fan L."/>
            <person name="Gaulin E."/>
            <person name="Govers F."/>
            <person name="Grenville-Briggs L.J."/>
            <person name="Horner N.R."/>
            <person name="Levin J.Z."/>
            <person name="Mammella M."/>
            <person name="Meijer H.J."/>
            <person name="Morris P."/>
            <person name="Nusbaum C."/>
            <person name="Oome S."/>
            <person name="Phillips A.J."/>
            <person name="van Rooyen D."/>
            <person name="Rzeszutek E."/>
            <person name="Saraiva M."/>
            <person name="Secombes C.J."/>
            <person name="Seidl M.F."/>
            <person name="Snel B."/>
            <person name="Stassen J.H."/>
            <person name="Sykes S."/>
            <person name="Tripathy S."/>
            <person name="van den Berg H."/>
            <person name="Vega-Arreguin J.C."/>
            <person name="Wawra S."/>
            <person name="Young S.K."/>
            <person name="Zeng Q."/>
            <person name="Dieguez-Uribeondo J."/>
            <person name="Russ C."/>
            <person name="Tyler B.M."/>
            <person name="van West P."/>
        </authorList>
    </citation>
    <scope>NUCLEOTIDE SEQUENCE [LARGE SCALE GENOMIC DNA]</scope>
    <source>
        <strain evidence="3 4">CBS 223.65</strain>
    </source>
</reference>
<evidence type="ECO:0000256" key="2">
    <source>
        <dbReference type="SAM" id="MobiDB-lite"/>
    </source>
</evidence>
<keyword evidence="1" id="KW-0175">Coiled coil</keyword>
<dbReference type="RefSeq" id="XP_012196691.1">
    <property type="nucleotide sequence ID" value="XM_012341301.1"/>
</dbReference>
<protein>
    <submittedName>
        <fullName evidence="3">Uncharacterized protein</fullName>
    </submittedName>
</protein>
<proteinExistence type="predicted"/>
<feature type="region of interest" description="Disordered" evidence="2">
    <location>
        <begin position="1"/>
        <end position="40"/>
    </location>
</feature>
<dbReference type="KEGG" id="spar:SPRG_02711"/>
<dbReference type="OrthoDB" id="76698at2759"/>
<dbReference type="AlphaFoldDB" id="A0A067CP32"/>
<accession>A0A067CP32</accession>
<dbReference type="Proteomes" id="UP000030745">
    <property type="component" value="Unassembled WGS sequence"/>
</dbReference>
<name>A0A067CP32_SAPPC</name>
<feature type="coiled-coil region" evidence="1">
    <location>
        <begin position="45"/>
        <end position="72"/>
    </location>
</feature>
<evidence type="ECO:0000313" key="3">
    <source>
        <dbReference type="EMBL" id="KDO32233.1"/>
    </source>
</evidence>
<organism evidence="3 4">
    <name type="scientific">Saprolegnia parasitica (strain CBS 223.65)</name>
    <dbReference type="NCBI Taxonomy" id="695850"/>
    <lineage>
        <taxon>Eukaryota</taxon>
        <taxon>Sar</taxon>
        <taxon>Stramenopiles</taxon>
        <taxon>Oomycota</taxon>
        <taxon>Saprolegniomycetes</taxon>
        <taxon>Saprolegniales</taxon>
        <taxon>Saprolegniaceae</taxon>
        <taxon>Saprolegnia</taxon>
    </lineage>
</organism>
<dbReference type="GeneID" id="24125253"/>
<evidence type="ECO:0000313" key="4">
    <source>
        <dbReference type="Proteomes" id="UP000030745"/>
    </source>
</evidence>
<sequence>MDGPTLREDGRAECAPTKPRHAKAARSHTGGRIGNQQYSADGDEMAALQAENAALRQRLADMERVLAQVEQKQLADQAEALDDISELLKLAEMAKTEATSFGHNTARDKMRRDIQTLQAILKKAKAERNDFKKTIKQTEEKLRLEMEKKHEEGLKSEIDQEIFTRIIKDDREKYRAHVVELVARIKSLEKEKHDVFLWAKAHQEIYVQEMRKLARACAKVKRMSDESTYEAKVFYHDVIQLKHVVLSDAAGLDDERQQQQQQQAKDDDTRCAAFVLENTAS</sequence>
<dbReference type="VEuPathDB" id="FungiDB:SPRG_02711"/>
<feature type="coiled-coil region" evidence="1">
    <location>
        <begin position="107"/>
        <end position="191"/>
    </location>
</feature>